<dbReference type="InterPro" id="IPR005545">
    <property type="entry name" value="YCII"/>
</dbReference>
<dbReference type="EMBL" id="FNRJ01000005">
    <property type="protein sequence ID" value="SEA64380.1"/>
    <property type="molecule type" value="Genomic_DNA"/>
</dbReference>
<organism evidence="3 4">
    <name type="scientific">Marinobacterium iners DSM 11526</name>
    <dbReference type="NCBI Taxonomy" id="1122198"/>
    <lineage>
        <taxon>Bacteria</taxon>
        <taxon>Pseudomonadati</taxon>
        <taxon>Pseudomonadota</taxon>
        <taxon>Gammaproteobacteria</taxon>
        <taxon>Oceanospirillales</taxon>
        <taxon>Oceanospirillaceae</taxon>
        <taxon>Marinobacterium</taxon>
    </lineage>
</organism>
<dbReference type="PANTHER" id="PTHR33606">
    <property type="entry name" value="PROTEIN YCII"/>
    <property type="match status" value="1"/>
</dbReference>
<reference evidence="4" key="1">
    <citation type="submission" date="2016-10" db="EMBL/GenBank/DDBJ databases">
        <authorList>
            <person name="Varghese N."/>
            <person name="Submissions S."/>
        </authorList>
    </citation>
    <scope>NUCLEOTIDE SEQUENCE [LARGE SCALE GENOMIC DNA]</scope>
    <source>
        <strain evidence="4">DSM 11526</strain>
    </source>
</reference>
<sequence>MYYAIIAEDIENSLEARMAARPEHLARLEQLKGEGRLLAAGPHPAIDSQDPGPAGFTGSLVIAEFASLEAARQWADDDPYCKAGVYQKVTVKPYKKVLP</sequence>
<dbReference type="SUPFAM" id="SSF54909">
    <property type="entry name" value="Dimeric alpha+beta barrel"/>
    <property type="match status" value="1"/>
</dbReference>
<dbReference type="AlphaFoldDB" id="A0A1H4CVG9"/>
<dbReference type="OrthoDB" id="9797014at2"/>
<evidence type="ECO:0000313" key="3">
    <source>
        <dbReference type="EMBL" id="SEA64380.1"/>
    </source>
</evidence>
<dbReference type="STRING" id="1122198.SAMN02745729_105169"/>
<dbReference type="Proteomes" id="UP000242469">
    <property type="component" value="Unassembled WGS sequence"/>
</dbReference>
<protein>
    <recommendedName>
        <fullName evidence="2">YCII-related domain-containing protein</fullName>
    </recommendedName>
</protein>
<proteinExistence type="inferred from homology"/>
<dbReference type="Gene3D" id="3.30.70.1060">
    <property type="entry name" value="Dimeric alpha+beta barrel"/>
    <property type="match status" value="1"/>
</dbReference>
<evidence type="ECO:0000259" key="2">
    <source>
        <dbReference type="Pfam" id="PF03795"/>
    </source>
</evidence>
<dbReference type="InterPro" id="IPR011008">
    <property type="entry name" value="Dimeric_a/b-barrel"/>
</dbReference>
<dbReference type="RefSeq" id="WP_091825563.1">
    <property type="nucleotide sequence ID" value="NZ_FNRJ01000005.1"/>
</dbReference>
<dbReference type="PANTHER" id="PTHR33606:SF3">
    <property type="entry name" value="PROTEIN YCII"/>
    <property type="match status" value="1"/>
</dbReference>
<name>A0A1H4CVG9_9GAMM</name>
<dbReference type="NCBIfam" id="NF008473">
    <property type="entry name" value="PRK11370.1"/>
    <property type="match status" value="1"/>
</dbReference>
<gene>
    <name evidence="3" type="ORF">SAMN02745729_105169</name>
</gene>
<dbReference type="Pfam" id="PF03795">
    <property type="entry name" value="YCII"/>
    <property type="match status" value="1"/>
</dbReference>
<dbReference type="InterPro" id="IPR051807">
    <property type="entry name" value="Sec-metab_biosynth-assoc"/>
</dbReference>
<keyword evidence="4" id="KW-1185">Reference proteome</keyword>
<feature type="domain" description="YCII-related" evidence="2">
    <location>
        <begin position="1"/>
        <end position="94"/>
    </location>
</feature>
<comment type="similarity">
    <text evidence="1">Belongs to the YciI family.</text>
</comment>
<evidence type="ECO:0000313" key="4">
    <source>
        <dbReference type="Proteomes" id="UP000242469"/>
    </source>
</evidence>
<accession>A0A1H4CVG9</accession>
<evidence type="ECO:0000256" key="1">
    <source>
        <dbReference type="ARBA" id="ARBA00007689"/>
    </source>
</evidence>